<feature type="region of interest" description="Disordered" evidence="1">
    <location>
        <begin position="245"/>
        <end position="281"/>
    </location>
</feature>
<feature type="compositionally biased region" description="Basic and acidic residues" evidence="1">
    <location>
        <begin position="206"/>
        <end position="219"/>
    </location>
</feature>
<keyword evidence="3" id="KW-1185">Reference proteome</keyword>
<feature type="compositionally biased region" description="Low complexity" evidence="1">
    <location>
        <begin position="220"/>
        <end position="232"/>
    </location>
</feature>
<sequence>MDNTVFLSRTRDAISYVLTSLEDGAPPSYEDGIYRAVRMLSFHMDRLFSFATKTELARSFLIAKIDWQENHICDLRSEVMALRSLPGNLPNILDVSILMNEGLSFRMISPNRLNRSPSTVRGEDVTPVQESILSQNSLPAVLSEDGCIGENPLVKEILRVEDSIARINSEITSKAACLLELDAAAESALANIATLDDRSDSWRELDRVGRARRRSEANRPRGGSTRTSSQTTLAMKMDNEYEINLPSQGFRSPSGRREDSTVPEVPPSLSGEGPASSLPTGEELEIATVAVEMDRDPLDLTFVDCLSAVEAVPQHQNSEITIASTPVVAGTKRKAKKISPDAPSEDEPGASTSGTQRIPRVVLRKLRSREKIKPKEADSPIEEVSSAQMSTDNEWNSESGRALKKRTLSWNLLGCSNSMRDRQGN</sequence>
<feature type="compositionally biased region" description="Polar residues" evidence="1">
    <location>
        <begin position="385"/>
        <end position="399"/>
    </location>
</feature>
<feature type="compositionally biased region" description="Basic and acidic residues" evidence="1">
    <location>
        <begin position="369"/>
        <end position="378"/>
    </location>
</feature>
<gene>
    <name evidence="2" type="ORF">RF55_7681</name>
</gene>
<dbReference type="EMBL" id="LBMM01004505">
    <property type="protein sequence ID" value="KMQ92348.1"/>
    <property type="molecule type" value="Genomic_DNA"/>
</dbReference>
<feature type="region of interest" description="Disordered" evidence="1">
    <location>
        <begin position="206"/>
        <end position="232"/>
    </location>
</feature>
<name>A0A0J7KPR6_LASNI</name>
<evidence type="ECO:0000256" key="1">
    <source>
        <dbReference type="SAM" id="MobiDB-lite"/>
    </source>
</evidence>
<evidence type="ECO:0000313" key="2">
    <source>
        <dbReference type="EMBL" id="KMQ92348.1"/>
    </source>
</evidence>
<reference evidence="2 3" key="1">
    <citation type="submission" date="2015-04" db="EMBL/GenBank/DDBJ databases">
        <title>Lasius niger genome sequencing.</title>
        <authorList>
            <person name="Konorov E.A."/>
            <person name="Nikitin M.A."/>
            <person name="Kirill M.V."/>
            <person name="Chang P."/>
        </authorList>
    </citation>
    <scope>NUCLEOTIDE SEQUENCE [LARGE SCALE GENOMIC DNA]</scope>
    <source>
        <tissue evidence="2">Whole</tissue>
    </source>
</reference>
<protein>
    <submittedName>
        <fullName evidence="2">Uncharacterized protein</fullName>
    </submittedName>
</protein>
<accession>A0A0J7KPR6</accession>
<feature type="region of interest" description="Disordered" evidence="1">
    <location>
        <begin position="329"/>
        <end position="402"/>
    </location>
</feature>
<dbReference type="Proteomes" id="UP000036403">
    <property type="component" value="Unassembled WGS sequence"/>
</dbReference>
<comment type="caution">
    <text evidence="2">The sequence shown here is derived from an EMBL/GenBank/DDBJ whole genome shotgun (WGS) entry which is preliminary data.</text>
</comment>
<organism evidence="2 3">
    <name type="scientific">Lasius niger</name>
    <name type="common">Black garden ant</name>
    <dbReference type="NCBI Taxonomy" id="67767"/>
    <lineage>
        <taxon>Eukaryota</taxon>
        <taxon>Metazoa</taxon>
        <taxon>Ecdysozoa</taxon>
        <taxon>Arthropoda</taxon>
        <taxon>Hexapoda</taxon>
        <taxon>Insecta</taxon>
        <taxon>Pterygota</taxon>
        <taxon>Neoptera</taxon>
        <taxon>Endopterygota</taxon>
        <taxon>Hymenoptera</taxon>
        <taxon>Apocrita</taxon>
        <taxon>Aculeata</taxon>
        <taxon>Formicoidea</taxon>
        <taxon>Formicidae</taxon>
        <taxon>Formicinae</taxon>
        <taxon>Lasius</taxon>
        <taxon>Lasius</taxon>
    </lineage>
</organism>
<evidence type="ECO:0000313" key="3">
    <source>
        <dbReference type="Proteomes" id="UP000036403"/>
    </source>
</evidence>
<dbReference type="PaxDb" id="67767-A0A0J7KPR6"/>
<proteinExistence type="predicted"/>
<dbReference type="AlphaFoldDB" id="A0A0J7KPR6"/>